<evidence type="ECO:0000313" key="3">
    <source>
        <dbReference type="Proteomes" id="UP001185779"/>
    </source>
</evidence>
<evidence type="ECO:0000313" key="2">
    <source>
        <dbReference type="EMBL" id="MDV6309080.1"/>
    </source>
</evidence>
<keyword evidence="3" id="KW-1185">Reference proteome</keyword>
<dbReference type="EMBL" id="JAWLKI010000022">
    <property type="protein sequence ID" value="MDV6309080.1"/>
    <property type="molecule type" value="Genomic_DNA"/>
</dbReference>
<reference evidence="2 3" key="1">
    <citation type="submission" date="2023-10" db="EMBL/GenBank/DDBJ databases">
        <title>Development of a sustainable strategy for remediation of hydrocarbon-contaminated territories based on the waste exchange concept.</title>
        <authorList>
            <person name="Krivoruchko A."/>
        </authorList>
    </citation>
    <scope>NUCLEOTIDE SEQUENCE [LARGE SCALE GENOMIC DNA]</scope>
    <source>
        <strain evidence="2 3">IEGM 1266</strain>
    </source>
</reference>
<dbReference type="InterPro" id="IPR036388">
    <property type="entry name" value="WH-like_DNA-bd_sf"/>
</dbReference>
<dbReference type="Proteomes" id="UP001185779">
    <property type="component" value="Unassembled WGS sequence"/>
</dbReference>
<evidence type="ECO:0000259" key="1">
    <source>
        <dbReference type="Pfam" id="PF16124"/>
    </source>
</evidence>
<accession>A0ABU4DH69</accession>
<dbReference type="InterPro" id="IPR032284">
    <property type="entry name" value="RecQ_Zn-bd"/>
</dbReference>
<dbReference type="RefSeq" id="WP_317505496.1">
    <property type="nucleotide sequence ID" value="NZ_JAWLKI010000022.1"/>
</dbReference>
<name>A0ABU4DH69_9ACTN</name>
<dbReference type="Pfam" id="PF16124">
    <property type="entry name" value="RecQ_Zn_bind"/>
    <property type="match status" value="1"/>
</dbReference>
<feature type="domain" description="ATP-dependent DNA helicase RecQ zinc-binding" evidence="1">
    <location>
        <begin position="73"/>
        <end position="113"/>
    </location>
</feature>
<proteinExistence type="predicted"/>
<organism evidence="2 3">
    <name type="scientific">Gordonia amicalis</name>
    <dbReference type="NCBI Taxonomy" id="89053"/>
    <lineage>
        <taxon>Bacteria</taxon>
        <taxon>Bacillati</taxon>
        <taxon>Actinomycetota</taxon>
        <taxon>Actinomycetes</taxon>
        <taxon>Mycobacteriales</taxon>
        <taxon>Gordoniaceae</taxon>
        <taxon>Gordonia</taxon>
    </lineage>
</organism>
<dbReference type="Gene3D" id="1.10.10.10">
    <property type="entry name" value="Winged helix-like DNA-binding domain superfamily/Winged helix DNA-binding domain"/>
    <property type="match status" value="1"/>
</dbReference>
<protein>
    <submittedName>
        <fullName evidence="2">RecQ family zinc-binding domain-containing protein</fullName>
    </submittedName>
</protein>
<comment type="caution">
    <text evidence="2">The sequence shown here is derived from an EMBL/GenBank/DDBJ whole genome shotgun (WGS) entry which is preliminary data.</text>
</comment>
<gene>
    <name evidence="2" type="ORF">R3P94_17520</name>
</gene>
<sequence>MFAALPPQGEPIPLRDLGRRLDLRTRTLINSLNLLEQAGAVLSGPDGYRAGQTTADDAVAGAVHAADVGARMDTSRVEMMRGYAETADCRRRFLLGYFGEHRVGACGNCDNCLTGAAPPSAILDADVPFPLNHRVRHEDWGEGEVVRVEPDRVTVLFDEQGYRTLSLDAVQRSQVLRVVGEQ</sequence>